<dbReference type="Proteomes" id="UP001152797">
    <property type="component" value="Unassembled WGS sequence"/>
</dbReference>
<feature type="compositionally biased region" description="Gly residues" evidence="1">
    <location>
        <begin position="233"/>
        <end position="250"/>
    </location>
</feature>
<evidence type="ECO:0000313" key="4">
    <source>
        <dbReference type="EMBL" id="CAL4798048.1"/>
    </source>
</evidence>
<accession>A0A9P1GE83</accession>
<dbReference type="OrthoDB" id="408104at2759"/>
<comment type="caution">
    <text evidence="2">The sequence shown here is derived from an EMBL/GenBank/DDBJ whole genome shotgun (WGS) entry which is preliminary data.</text>
</comment>
<evidence type="ECO:0000313" key="3">
    <source>
        <dbReference type="EMBL" id="CAL1164111.1"/>
    </source>
</evidence>
<feature type="non-terminal residue" evidence="2">
    <location>
        <position position="351"/>
    </location>
</feature>
<protein>
    <submittedName>
        <fullName evidence="4">DRBM domain-containing protein</fullName>
    </submittedName>
</protein>
<reference evidence="3" key="2">
    <citation type="submission" date="2024-04" db="EMBL/GenBank/DDBJ databases">
        <authorList>
            <person name="Chen Y."/>
            <person name="Shah S."/>
            <person name="Dougan E. K."/>
            <person name="Thang M."/>
            <person name="Chan C."/>
        </authorList>
    </citation>
    <scope>NUCLEOTIDE SEQUENCE [LARGE SCALE GENOMIC DNA]</scope>
</reference>
<evidence type="ECO:0000313" key="2">
    <source>
        <dbReference type="EMBL" id="CAI4010736.1"/>
    </source>
</evidence>
<feature type="region of interest" description="Disordered" evidence="1">
    <location>
        <begin position="226"/>
        <end position="250"/>
    </location>
</feature>
<keyword evidence="5" id="KW-1185">Reference proteome</keyword>
<dbReference type="EMBL" id="CAMXCT010004893">
    <property type="protein sequence ID" value="CAI4010736.1"/>
    <property type="molecule type" value="Genomic_DNA"/>
</dbReference>
<name>A0A9P1GE83_9DINO</name>
<organism evidence="2">
    <name type="scientific">Cladocopium goreaui</name>
    <dbReference type="NCBI Taxonomy" id="2562237"/>
    <lineage>
        <taxon>Eukaryota</taxon>
        <taxon>Sar</taxon>
        <taxon>Alveolata</taxon>
        <taxon>Dinophyceae</taxon>
        <taxon>Suessiales</taxon>
        <taxon>Symbiodiniaceae</taxon>
        <taxon>Cladocopium</taxon>
    </lineage>
</organism>
<dbReference type="InterPro" id="IPR012340">
    <property type="entry name" value="NA-bd_OB-fold"/>
</dbReference>
<sequence length="351" mass="38561">VHAWLSKLLGSKIYGAAPSATFPRLIKVIMNIATLDHKCELNQFLQKHCKRSLTKTDIVYTVSKFGQQSQAIVKLNCLEGQEYAGHLCADAKSAEKSAAEQALQANFLLVQAQKDQPKRMMSGEDGFLAEKKPRIDPALNPAITPKTELNSLIGKISKKVLQKGETLYVANKIGSLYQATVQSAALPDEWASRAWAGELCPTRQQAEQSAAEQALKDIKEDAELMEKAHRPGKPGGKGQKTSGGGGGGNKGYWGQMMQMMQTFLQEGGEVMFREQVTSDFVTGTVLEWKGKFGWIKPDAPVDHEFSTWRDGKVWVSLKDLSGLEELSEGQRVRFKVYVDPSGLGAEETSLV</sequence>
<dbReference type="SUPFAM" id="SSF50249">
    <property type="entry name" value="Nucleic acid-binding proteins"/>
    <property type="match status" value="1"/>
</dbReference>
<dbReference type="Gene3D" id="2.40.50.140">
    <property type="entry name" value="Nucleic acid-binding proteins"/>
    <property type="match status" value="1"/>
</dbReference>
<dbReference type="EMBL" id="CAMXCT020004893">
    <property type="protein sequence ID" value="CAL1164111.1"/>
    <property type="molecule type" value="Genomic_DNA"/>
</dbReference>
<dbReference type="AlphaFoldDB" id="A0A9P1GE83"/>
<evidence type="ECO:0000313" key="5">
    <source>
        <dbReference type="Proteomes" id="UP001152797"/>
    </source>
</evidence>
<evidence type="ECO:0000256" key="1">
    <source>
        <dbReference type="SAM" id="MobiDB-lite"/>
    </source>
</evidence>
<reference evidence="2" key="1">
    <citation type="submission" date="2022-10" db="EMBL/GenBank/DDBJ databases">
        <authorList>
            <person name="Chen Y."/>
            <person name="Dougan E. K."/>
            <person name="Chan C."/>
            <person name="Rhodes N."/>
            <person name="Thang M."/>
        </authorList>
    </citation>
    <scope>NUCLEOTIDE SEQUENCE</scope>
</reference>
<gene>
    <name evidence="2" type="ORF">C1SCF055_LOCUS35972</name>
</gene>
<proteinExistence type="predicted"/>
<dbReference type="EMBL" id="CAMXCT030004893">
    <property type="protein sequence ID" value="CAL4798048.1"/>
    <property type="molecule type" value="Genomic_DNA"/>
</dbReference>